<protein>
    <submittedName>
        <fullName evidence="2">Uncharacterized protein</fullName>
    </submittedName>
</protein>
<reference evidence="2" key="2">
    <citation type="journal article" date="2015" name="Fish Shellfish Immunol.">
        <title>Early steps in the European eel (Anguilla anguilla)-Vibrio vulnificus interaction in the gills: Role of the RtxA13 toxin.</title>
        <authorList>
            <person name="Callol A."/>
            <person name="Pajuelo D."/>
            <person name="Ebbesson L."/>
            <person name="Teles M."/>
            <person name="MacKenzie S."/>
            <person name="Amaro C."/>
        </authorList>
    </citation>
    <scope>NUCLEOTIDE SEQUENCE</scope>
</reference>
<evidence type="ECO:0000313" key="2">
    <source>
        <dbReference type="EMBL" id="JAH59903.1"/>
    </source>
</evidence>
<dbReference type="EMBL" id="GBXM01048674">
    <property type="protein sequence ID" value="JAH59903.1"/>
    <property type="molecule type" value="Transcribed_RNA"/>
</dbReference>
<reference evidence="2" key="1">
    <citation type="submission" date="2014-11" db="EMBL/GenBank/DDBJ databases">
        <authorList>
            <person name="Amaro Gonzalez C."/>
        </authorList>
    </citation>
    <scope>NUCLEOTIDE SEQUENCE</scope>
</reference>
<name>A0A0E9U4M3_ANGAN</name>
<organism evidence="2">
    <name type="scientific">Anguilla anguilla</name>
    <name type="common">European freshwater eel</name>
    <name type="synonym">Muraena anguilla</name>
    <dbReference type="NCBI Taxonomy" id="7936"/>
    <lineage>
        <taxon>Eukaryota</taxon>
        <taxon>Metazoa</taxon>
        <taxon>Chordata</taxon>
        <taxon>Craniata</taxon>
        <taxon>Vertebrata</taxon>
        <taxon>Euteleostomi</taxon>
        <taxon>Actinopterygii</taxon>
        <taxon>Neopterygii</taxon>
        <taxon>Teleostei</taxon>
        <taxon>Anguilliformes</taxon>
        <taxon>Anguillidae</taxon>
        <taxon>Anguilla</taxon>
    </lineage>
</organism>
<accession>A0A0E9U4M3</accession>
<dbReference type="AlphaFoldDB" id="A0A0E9U4M3"/>
<sequence length="35" mass="4083">MLFFIFYSLLIPHMNLETVNMSIGCGCTRDPRFTN</sequence>
<evidence type="ECO:0000256" key="1">
    <source>
        <dbReference type="SAM" id="SignalP"/>
    </source>
</evidence>
<feature type="chain" id="PRO_5002433709" evidence="1">
    <location>
        <begin position="17"/>
        <end position="35"/>
    </location>
</feature>
<proteinExistence type="predicted"/>
<feature type="signal peptide" evidence="1">
    <location>
        <begin position="1"/>
        <end position="16"/>
    </location>
</feature>
<keyword evidence="1" id="KW-0732">Signal</keyword>